<feature type="signal peptide" evidence="2">
    <location>
        <begin position="1"/>
        <end position="36"/>
    </location>
</feature>
<accession>A0A4Y7QHC0</accession>
<dbReference type="Proteomes" id="UP000294933">
    <property type="component" value="Unassembled WGS sequence"/>
</dbReference>
<keyword evidence="2" id="KW-0732">Signal</keyword>
<evidence type="ECO:0000313" key="3">
    <source>
        <dbReference type="EMBL" id="TDL26746.1"/>
    </source>
</evidence>
<feature type="region of interest" description="Disordered" evidence="1">
    <location>
        <begin position="40"/>
        <end position="68"/>
    </location>
</feature>
<dbReference type="EMBL" id="ML170161">
    <property type="protein sequence ID" value="TDL26746.1"/>
    <property type="molecule type" value="Genomic_DNA"/>
</dbReference>
<gene>
    <name evidence="3" type="ORF">BD410DRAFT_532901</name>
</gene>
<dbReference type="VEuPathDB" id="FungiDB:BD410DRAFT_532901"/>
<evidence type="ECO:0000313" key="4">
    <source>
        <dbReference type="Proteomes" id="UP000294933"/>
    </source>
</evidence>
<name>A0A4Y7QHC0_9AGAM</name>
<reference evidence="3 4" key="1">
    <citation type="submission" date="2018-06" db="EMBL/GenBank/DDBJ databases">
        <title>A transcriptomic atlas of mushroom development highlights an independent origin of complex multicellularity.</title>
        <authorList>
            <consortium name="DOE Joint Genome Institute"/>
            <person name="Krizsan K."/>
            <person name="Almasi E."/>
            <person name="Merenyi Z."/>
            <person name="Sahu N."/>
            <person name="Viragh M."/>
            <person name="Koszo T."/>
            <person name="Mondo S."/>
            <person name="Kiss B."/>
            <person name="Balint B."/>
            <person name="Kues U."/>
            <person name="Barry K."/>
            <person name="Hegedus J.C."/>
            <person name="Henrissat B."/>
            <person name="Johnson J."/>
            <person name="Lipzen A."/>
            <person name="Ohm R."/>
            <person name="Nagy I."/>
            <person name="Pangilinan J."/>
            <person name="Yan J."/>
            <person name="Xiong Y."/>
            <person name="Grigoriev I.V."/>
            <person name="Hibbett D.S."/>
            <person name="Nagy L.G."/>
        </authorList>
    </citation>
    <scope>NUCLEOTIDE SEQUENCE [LARGE SCALE GENOMIC DNA]</scope>
    <source>
        <strain evidence="3 4">SZMC22713</strain>
    </source>
</reference>
<dbReference type="AlphaFoldDB" id="A0A4Y7QHC0"/>
<evidence type="ECO:0000256" key="2">
    <source>
        <dbReference type="SAM" id="SignalP"/>
    </source>
</evidence>
<feature type="chain" id="PRO_5021211952" evidence="2">
    <location>
        <begin position="37"/>
        <end position="142"/>
    </location>
</feature>
<sequence length="142" mass="14627">MMRGGGLFLRVYELLVRPNLRIILVSLLILSKPGLGDPSGDVAPSHGTCSATSYSSSSSSSSSTLPRSNESYSYMGLAGRALVSISLIDLCLRMGFFARRGSLRPWPERSRALVSEGGAATVSGTGSGLGGGAQSTAVCKGP</sequence>
<protein>
    <submittedName>
        <fullName evidence="3">Uncharacterized protein</fullName>
    </submittedName>
</protein>
<evidence type="ECO:0000256" key="1">
    <source>
        <dbReference type="SAM" id="MobiDB-lite"/>
    </source>
</evidence>
<keyword evidence="4" id="KW-1185">Reference proteome</keyword>
<proteinExistence type="predicted"/>
<feature type="compositionally biased region" description="Low complexity" evidence="1">
    <location>
        <begin position="45"/>
        <end position="68"/>
    </location>
</feature>
<organism evidence="3 4">
    <name type="scientific">Rickenella mellea</name>
    <dbReference type="NCBI Taxonomy" id="50990"/>
    <lineage>
        <taxon>Eukaryota</taxon>
        <taxon>Fungi</taxon>
        <taxon>Dikarya</taxon>
        <taxon>Basidiomycota</taxon>
        <taxon>Agaricomycotina</taxon>
        <taxon>Agaricomycetes</taxon>
        <taxon>Hymenochaetales</taxon>
        <taxon>Rickenellaceae</taxon>
        <taxon>Rickenella</taxon>
    </lineage>
</organism>